<dbReference type="Proteomes" id="UP001583177">
    <property type="component" value="Unassembled WGS sequence"/>
</dbReference>
<comment type="caution">
    <text evidence="3">The sequence shown here is derived from an EMBL/GenBank/DDBJ whole genome shotgun (WGS) entry which is preliminary data.</text>
</comment>
<dbReference type="PANTHER" id="PTHR40466">
    <property type="entry name" value="EXPRESSED PROTEIN"/>
    <property type="match status" value="1"/>
</dbReference>
<feature type="region of interest" description="Disordered" evidence="1">
    <location>
        <begin position="55"/>
        <end position="96"/>
    </location>
</feature>
<evidence type="ECO:0000256" key="1">
    <source>
        <dbReference type="SAM" id="MobiDB-lite"/>
    </source>
</evidence>
<reference evidence="3 4" key="1">
    <citation type="journal article" date="2024" name="IMA Fungus">
        <title>IMA Genome - F19 : A genome assembly and annotation guide to empower mycologists, including annotated draft genome sequences of Ceratocystis pirilliformis, Diaporthe australafricana, Fusarium ophioides, Paecilomyces lecythidis, and Sporothrix stenoceras.</title>
        <authorList>
            <person name="Aylward J."/>
            <person name="Wilson A.M."/>
            <person name="Visagie C.M."/>
            <person name="Spraker J."/>
            <person name="Barnes I."/>
            <person name="Buitendag C."/>
            <person name="Ceriani C."/>
            <person name="Del Mar Angel L."/>
            <person name="du Plessis D."/>
            <person name="Fuchs T."/>
            <person name="Gasser K."/>
            <person name="Kramer D."/>
            <person name="Li W."/>
            <person name="Munsamy K."/>
            <person name="Piso A."/>
            <person name="Price J.L."/>
            <person name="Sonnekus B."/>
            <person name="Thomas C."/>
            <person name="van der Nest A."/>
            <person name="van Dijk A."/>
            <person name="van Heerden A."/>
            <person name="van Vuuren N."/>
            <person name="Yilmaz N."/>
            <person name="Duong T.A."/>
            <person name="van der Merwe N.A."/>
            <person name="Wingfield M.J."/>
            <person name="Wingfield B.D."/>
        </authorList>
    </citation>
    <scope>NUCLEOTIDE SEQUENCE [LARGE SCALE GENOMIC DNA]</scope>
    <source>
        <strain evidence="3 4">CMW 18300</strain>
    </source>
</reference>
<keyword evidence="2" id="KW-0812">Transmembrane</keyword>
<evidence type="ECO:0000313" key="3">
    <source>
        <dbReference type="EMBL" id="KAL1859732.1"/>
    </source>
</evidence>
<name>A0ABR3WE38_9PEZI</name>
<evidence type="ECO:0000313" key="4">
    <source>
        <dbReference type="Proteomes" id="UP001583177"/>
    </source>
</evidence>
<dbReference type="InterPro" id="IPR039965">
    <property type="entry name" value="C3H7.08c"/>
</dbReference>
<keyword evidence="2" id="KW-0472">Membrane</keyword>
<keyword evidence="2" id="KW-1133">Transmembrane helix</keyword>
<accession>A0ABR3WE38</accession>
<proteinExistence type="predicted"/>
<keyword evidence="4" id="KW-1185">Reference proteome</keyword>
<feature type="transmembrane region" description="Helical" evidence="2">
    <location>
        <begin position="33"/>
        <end position="52"/>
    </location>
</feature>
<sequence>MASRFAMRAFSTTARRLESEHVLKAETKRNPEIMILGAVMVAAFGGAGLYFGRSPTSSTSEQKVPHAGNPWETGGHGKYQYYPGGDTSAEPKEAPSAVNTVVVPDVNLPKELHEKYNKWGKDGY</sequence>
<gene>
    <name evidence="3" type="ORF">Daus18300_009452</name>
</gene>
<dbReference type="PANTHER" id="PTHR40466:SF1">
    <property type="entry name" value="FUNGAL PROTEIN"/>
    <property type="match status" value="1"/>
</dbReference>
<protein>
    <submittedName>
        <fullName evidence="3">Uncharacterized protein</fullName>
    </submittedName>
</protein>
<dbReference type="EMBL" id="JAWRVE010000096">
    <property type="protein sequence ID" value="KAL1859732.1"/>
    <property type="molecule type" value="Genomic_DNA"/>
</dbReference>
<organism evidence="3 4">
    <name type="scientific">Diaporthe australafricana</name>
    <dbReference type="NCBI Taxonomy" id="127596"/>
    <lineage>
        <taxon>Eukaryota</taxon>
        <taxon>Fungi</taxon>
        <taxon>Dikarya</taxon>
        <taxon>Ascomycota</taxon>
        <taxon>Pezizomycotina</taxon>
        <taxon>Sordariomycetes</taxon>
        <taxon>Sordariomycetidae</taxon>
        <taxon>Diaporthales</taxon>
        <taxon>Diaporthaceae</taxon>
        <taxon>Diaporthe</taxon>
    </lineage>
</organism>
<evidence type="ECO:0000256" key="2">
    <source>
        <dbReference type="SAM" id="Phobius"/>
    </source>
</evidence>